<reference evidence="2 3" key="1">
    <citation type="submission" date="2016-07" db="EMBL/GenBank/DDBJ databases">
        <title>Pervasive Adenine N6-methylation of Active Genes in Fungi.</title>
        <authorList>
            <consortium name="DOE Joint Genome Institute"/>
            <person name="Mondo S.J."/>
            <person name="Dannebaum R.O."/>
            <person name="Kuo R.C."/>
            <person name="Labutti K."/>
            <person name="Haridas S."/>
            <person name="Kuo A."/>
            <person name="Salamov A."/>
            <person name="Ahrendt S.R."/>
            <person name="Lipzen A."/>
            <person name="Sullivan W."/>
            <person name="Andreopoulos W.B."/>
            <person name="Clum A."/>
            <person name="Lindquist E."/>
            <person name="Daum C."/>
            <person name="Ramamoorthy G.K."/>
            <person name="Gryganskyi A."/>
            <person name="Culley D."/>
            <person name="Magnuson J.K."/>
            <person name="James T.Y."/>
            <person name="O'Malley M.A."/>
            <person name="Stajich J.E."/>
            <person name="Spatafora J.W."/>
            <person name="Visel A."/>
            <person name="Grigoriev I.V."/>
        </authorList>
    </citation>
    <scope>NUCLEOTIDE SEQUENCE [LARGE SCALE GENOMIC DNA]</scope>
    <source>
        <strain evidence="2 3">62-1032</strain>
    </source>
</reference>
<proteinExistence type="predicted"/>
<name>A0A1Y2E270_9BASI</name>
<dbReference type="InterPro" id="IPR032675">
    <property type="entry name" value="LRR_dom_sf"/>
</dbReference>
<organism evidence="2 3">
    <name type="scientific">Leucosporidium creatinivorum</name>
    <dbReference type="NCBI Taxonomy" id="106004"/>
    <lineage>
        <taxon>Eukaryota</taxon>
        <taxon>Fungi</taxon>
        <taxon>Dikarya</taxon>
        <taxon>Basidiomycota</taxon>
        <taxon>Pucciniomycotina</taxon>
        <taxon>Microbotryomycetes</taxon>
        <taxon>Leucosporidiales</taxon>
        <taxon>Leucosporidium</taxon>
    </lineage>
</organism>
<dbReference type="EMBL" id="MCGR01000064">
    <property type="protein sequence ID" value="ORY65632.1"/>
    <property type="molecule type" value="Genomic_DNA"/>
</dbReference>
<evidence type="ECO:0000313" key="3">
    <source>
        <dbReference type="Proteomes" id="UP000193467"/>
    </source>
</evidence>
<gene>
    <name evidence="2" type="ORF">BCR35DRAFT_334610</name>
</gene>
<dbReference type="SUPFAM" id="SSF52047">
    <property type="entry name" value="RNI-like"/>
    <property type="match status" value="1"/>
</dbReference>
<evidence type="ECO:0008006" key="4">
    <source>
        <dbReference type="Google" id="ProtNLM"/>
    </source>
</evidence>
<dbReference type="OrthoDB" id="2533570at2759"/>
<evidence type="ECO:0000256" key="1">
    <source>
        <dbReference type="SAM" id="MobiDB-lite"/>
    </source>
</evidence>
<dbReference type="Proteomes" id="UP000193467">
    <property type="component" value="Unassembled WGS sequence"/>
</dbReference>
<evidence type="ECO:0000313" key="2">
    <source>
        <dbReference type="EMBL" id="ORY65632.1"/>
    </source>
</evidence>
<dbReference type="InParanoid" id="A0A1Y2E270"/>
<comment type="caution">
    <text evidence="2">The sequence shown here is derived from an EMBL/GenBank/DDBJ whole genome shotgun (WGS) entry which is preliminary data.</text>
</comment>
<protein>
    <recommendedName>
        <fullName evidence="4">F-box domain-containing protein</fullName>
    </recommendedName>
</protein>
<accession>A0A1Y2E270</accession>
<dbReference type="Gene3D" id="3.80.10.10">
    <property type="entry name" value="Ribonuclease Inhibitor"/>
    <property type="match status" value="1"/>
</dbReference>
<feature type="region of interest" description="Disordered" evidence="1">
    <location>
        <begin position="1"/>
        <end position="29"/>
    </location>
</feature>
<dbReference type="AlphaFoldDB" id="A0A1Y2E270"/>
<sequence>MAETLTLERGNSSKPASASKRKGGAAARQVEDAVTEGELVQLATALPKLQAIHLRELAFTSLRRRSLSDFTSQLSSLHTLSISGRPAAAPSSHPSDSLFNLHTVGQIVISLPQLRHLALRHIHASPTSLEGLSPYPTFTLTSFALYSTPNLTPKHLHWLLRSTSFAESLRTLALDWDSSPRILNPIRYSVLRVERLHLTTTTPGVVENFALHCPSLTRLTIKASVPVDGVRLFGNLEMPLLELTDRSEGERNGLDRRMLSLIIAGRSLRFARKLRRLSLAPREESERRLEELKKACEEQRVDFDVLDASSSSATEPWIPEEFATLRQVELTPLDAEPTL</sequence>
<keyword evidence="3" id="KW-1185">Reference proteome</keyword>